<keyword evidence="3" id="KW-1185">Reference proteome</keyword>
<protein>
    <submittedName>
        <fullName evidence="2">Uncharacterized protein</fullName>
    </submittedName>
</protein>
<comment type="caution">
    <text evidence="2">The sequence shown here is derived from an EMBL/GenBank/DDBJ whole genome shotgun (WGS) entry which is preliminary data.</text>
</comment>
<evidence type="ECO:0000256" key="1">
    <source>
        <dbReference type="SAM" id="MobiDB-lite"/>
    </source>
</evidence>
<proteinExistence type="predicted"/>
<name>A0A4Y2SWG0_ARAVE</name>
<evidence type="ECO:0000313" key="2">
    <source>
        <dbReference type="EMBL" id="GBN92684.1"/>
    </source>
</evidence>
<gene>
    <name evidence="2" type="ORF">AVEN_137796_1</name>
</gene>
<reference evidence="2 3" key="1">
    <citation type="journal article" date="2019" name="Sci. Rep.">
        <title>Orb-weaving spider Araneus ventricosus genome elucidates the spidroin gene catalogue.</title>
        <authorList>
            <person name="Kono N."/>
            <person name="Nakamura H."/>
            <person name="Ohtoshi R."/>
            <person name="Moran D.A.P."/>
            <person name="Shinohara A."/>
            <person name="Yoshida Y."/>
            <person name="Fujiwara M."/>
            <person name="Mori M."/>
            <person name="Tomita M."/>
            <person name="Arakawa K."/>
        </authorList>
    </citation>
    <scope>NUCLEOTIDE SEQUENCE [LARGE SCALE GENOMIC DNA]</scope>
</reference>
<dbReference type="Proteomes" id="UP000499080">
    <property type="component" value="Unassembled WGS sequence"/>
</dbReference>
<sequence length="84" mass="9564">MVVFITARNAWALGHHHRQKMAKLPGIFQLAAKNNSSFFLQKTSSLSPRTIRPSYSKKPPLSHQGHPPSFFQRKARSLHQTEVT</sequence>
<accession>A0A4Y2SWG0</accession>
<evidence type="ECO:0000313" key="3">
    <source>
        <dbReference type="Proteomes" id="UP000499080"/>
    </source>
</evidence>
<feature type="region of interest" description="Disordered" evidence="1">
    <location>
        <begin position="44"/>
        <end position="84"/>
    </location>
</feature>
<organism evidence="2 3">
    <name type="scientific">Araneus ventricosus</name>
    <name type="common">Orbweaver spider</name>
    <name type="synonym">Epeira ventricosa</name>
    <dbReference type="NCBI Taxonomy" id="182803"/>
    <lineage>
        <taxon>Eukaryota</taxon>
        <taxon>Metazoa</taxon>
        <taxon>Ecdysozoa</taxon>
        <taxon>Arthropoda</taxon>
        <taxon>Chelicerata</taxon>
        <taxon>Arachnida</taxon>
        <taxon>Araneae</taxon>
        <taxon>Araneomorphae</taxon>
        <taxon>Entelegynae</taxon>
        <taxon>Araneoidea</taxon>
        <taxon>Araneidae</taxon>
        <taxon>Araneus</taxon>
    </lineage>
</organism>
<dbReference type="AlphaFoldDB" id="A0A4Y2SWG0"/>
<dbReference type="EMBL" id="BGPR01024526">
    <property type="protein sequence ID" value="GBN92684.1"/>
    <property type="molecule type" value="Genomic_DNA"/>
</dbReference>